<dbReference type="Gene3D" id="3.20.20.70">
    <property type="entry name" value="Aldolase class I"/>
    <property type="match status" value="1"/>
</dbReference>
<dbReference type="GO" id="GO:0009228">
    <property type="term" value="P:thiamine biosynthetic process"/>
    <property type="evidence" value="ECO:0007669"/>
    <property type="project" value="UniProtKB-KW"/>
</dbReference>
<organism evidence="14 15">
    <name type="scientific">Rubrobacter tropicus</name>
    <dbReference type="NCBI Taxonomy" id="2653851"/>
    <lineage>
        <taxon>Bacteria</taxon>
        <taxon>Bacillati</taxon>
        <taxon>Actinomycetota</taxon>
        <taxon>Rubrobacteria</taxon>
        <taxon>Rubrobacterales</taxon>
        <taxon>Rubrobacteraceae</taxon>
        <taxon>Rubrobacter</taxon>
    </lineage>
</organism>
<accession>A0A6G8Q592</accession>
<feature type="binding site" evidence="10">
    <location>
        <position position="94"/>
    </location>
    <ligand>
        <name>Mg(2+)</name>
        <dbReference type="ChEBI" id="CHEBI:18420"/>
    </ligand>
</feature>
<evidence type="ECO:0000256" key="12">
    <source>
        <dbReference type="RuleBase" id="RU004253"/>
    </source>
</evidence>
<protein>
    <recommendedName>
        <fullName evidence="10">Thiamine-phosphate synthase</fullName>
        <shortName evidence="10">TP synthase</shortName>
        <shortName evidence="10">TPS</shortName>
        <ecNumber evidence="10">2.5.1.3</ecNumber>
    </recommendedName>
    <alternativeName>
        <fullName evidence="10">Thiamine-phosphate pyrophosphorylase</fullName>
        <shortName evidence="10">TMP pyrophosphorylase</shortName>
        <shortName evidence="10">TMP-PPase</shortName>
    </alternativeName>
</protein>
<feature type="binding site" evidence="10">
    <location>
        <position position="74"/>
    </location>
    <ligand>
        <name>4-amino-2-methyl-5-(diphosphooxymethyl)pyrimidine</name>
        <dbReference type="ChEBI" id="CHEBI:57841"/>
    </ligand>
</feature>
<gene>
    <name evidence="10 14" type="primary">thiE</name>
    <name evidence="14" type="ORF">GBA63_02420</name>
</gene>
<dbReference type="InterPro" id="IPR034291">
    <property type="entry name" value="TMP_synthase"/>
</dbReference>
<dbReference type="GO" id="GO:0000287">
    <property type="term" value="F:magnesium ion binding"/>
    <property type="evidence" value="ECO:0007669"/>
    <property type="project" value="UniProtKB-UniRule"/>
</dbReference>
<feature type="binding site" evidence="10">
    <location>
        <begin position="42"/>
        <end position="46"/>
    </location>
    <ligand>
        <name>4-amino-2-methyl-5-(diphosphooxymethyl)pyrimidine</name>
        <dbReference type="ChEBI" id="CHEBI:57841"/>
    </ligand>
</feature>
<evidence type="ECO:0000256" key="9">
    <source>
        <dbReference type="ARBA" id="ARBA00047883"/>
    </source>
</evidence>
<evidence type="ECO:0000256" key="11">
    <source>
        <dbReference type="RuleBase" id="RU003826"/>
    </source>
</evidence>
<dbReference type="EC" id="2.5.1.3" evidence="10"/>
<comment type="function">
    <text evidence="1 10">Condenses 4-methyl-5-(beta-hydroxyethyl)thiazole monophosphate (THZ-P) and 2-methyl-4-amino-5-hydroxymethyl pyrimidine pyrophosphate (HMP-PP) to form thiamine monophosphate (TMP).</text>
</comment>
<feature type="domain" description="Thiamine phosphate synthase/TenI" evidence="13">
    <location>
        <begin position="16"/>
        <end position="193"/>
    </location>
</feature>
<keyword evidence="5 10" id="KW-0460">Magnesium</keyword>
<comment type="similarity">
    <text evidence="10 11">Belongs to the thiamine-phosphate synthase family.</text>
</comment>
<evidence type="ECO:0000313" key="15">
    <source>
        <dbReference type="Proteomes" id="UP000501452"/>
    </source>
</evidence>
<dbReference type="AlphaFoldDB" id="A0A6G8Q592"/>
<evidence type="ECO:0000256" key="3">
    <source>
        <dbReference type="ARBA" id="ARBA00022679"/>
    </source>
</evidence>
<keyword evidence="6 10" id="KW-0784">Thiamine biosynthesis</keyword>
<dbReference type="InterPro" id="IPR022998">
    <property type="entry name" value="ThiamineP_synth_TenI"/>
</dbReference>
<keyword evidence="3 10" id="KW-0808">Transferase</keyword>
<dbReference type="KEGG" id="rub:GBA63_02420"/>
<dbReference type="CDD" id="cd00564">
    <property type="entry name" value="TMP_TenI"/>
    <property type="match status" value="1"/>
</dbReference>
<keyword evidence="15" id="KW-1185">Reference proteome</keyword>
<comment type="catalytic activity">
    <reaction evidence="9 10 11">
        <text>2-[(2R,5Z)-2-carboxy-4-methylthiazol-5(2H)-ylidene]ethyl phosphate + 4-amino-2-methyl-5-(diphosphooxymethyl)pyrimidine + 2 H(+) = thiamine phosphate + CO2 + diphosphate</text>
        <dbReference type="Rhea" id="RHEA:47844"/>
        <dbReference type="ChEBI" id="CHEBI:15378"/>
        <dbReference type="ChEBI" id="CHEBI:16526"/>
        <dbReference type="ChEBI" id="CHEBI:33019"/>
        <dbReference type="ChEBI" id="CHEBI:37575"/>
        <dbReference type="ChEBI" id="CHEBI:57841"/>
        <dbReference type="ChEBI" id="CHEBI:62899"/>
        <dbReference type="EC" id="2.5.1.3"/>
    </reaction>
</comment>
<feature type="binding site" evidence="10">
    <location>
        <position position="142"/>
    </location>
    <ligand>
        <name>4-amino-2-methyl-5-(diphosphooxymethyl)pyrimidine</name>
        <dbReference type="ChEBI" id="CHEBI:57841"/>
    </ligand>
</feature>
<feature type="binding site" evidence="10">
    <location>
        <begin position="139"/>
        <end position="141"/>
    </location>
    <ligand>
        <name>2-[(2R,5Z)-2-carboxy-4-methylthiazol-5(2H)-ylidene]ethyl phosphate</name>
        <dbReference type="ChEBI" id="CHEBI:62899"/>
    </ligand>
</feature>
<proteinExistence type="inferred from homology"/>
<evidence type="ECO:0000256" key="4">
    <source>
        <dbReference type="ARBA" id="ARBA00022723"/>
    </source>
</evidence>
<evidence type="ECO:0000259" key="13">
    <source>
        <dbReference type="Pfam" id="PF02581"/>
    </source>
</evidence>
<feature type="binding site" evidence="10">
    <location>
        <position position="170"/>
    </location>
    <ligand>
        <name>2-[(2R,5Z)-2-carboxy-4-methylthiazol-5(2H)-ylidene]ethyl phosphate</name>
        <dbReference type="ChEBI" id="CHEBI:62899"/>
    </ligand>
</feature>
<name>A0A6G8Q592_9ACTN</name>
<dbReference type="NCBIfam" id="TIGR00693">
    <property type="entry name" value="thiE"/>
    <property type="match status" value="1"/>
</dbReference>
<comment type="cofactor">
    <cofactor evidence="10">
        <name>Mg(2+)</name>
        <dbReference type="ChEBI" id="CHEBI:18420"/>
    </cofactor>
    <text evidence="10">Binds 1 Mg(2+) ion per subunit.</text>
</comment>
<evidence type="ECO:0000256" key="1">
    <source>
        <dbReference type="ARBA" id="ARBA00003814"/>
    </source>
</evidence>
<reference evidence="14 15" key="1">
    <citation type="submission" date="2019-10" db="EMBL/GenBank/DDBJ databases">
        <title>Rubrobacter sp nov SCSIO 52090 isolated from a deep-sea sediment in the South China Sea.</title>
        <authorList>
            <person name="Chen R.W."/>
        </authorList>
    </citation>
    <scope>NUCLEOTIDE SEQUENCE [LARGE SCALE GENOMIC DNA]</scope>
    <source>
        <strain evidence="14 15">SCSIO 52909</strain>
    </source>
</reference>
<dbReference type="PANTHER" id="PTHR20857">
    <property type="entry name" value="THIAMINE-PHOSPHATE PYROPHOSPHORYLASE"/>
    <property type="match status" value="1"/>
</dbReference>
<evidence type="ECO:0000256" key="7">
    <source>
        <dbReference type="ARBA" id="ARBA00047334"/>
    </source>
</evidence>
<dbReference type="InterPro" id="IPR013785">
    <property type="entry name" value="Aldolase_TIM"/>
</dbReference>
<evidence type="ECO:0000313" key="14">
    <source>
        <dbReference type="EMBL" id="QIN81608.1"/>
    </source>
</evidence>
<dbReference type="GO" id="GO:0004789">
    <property type="term" value="F:thiamine-phosphate diphosphorylase activity"/>
    <property type="evidence" value="ECO:0007669"/>
    <property type="project" value="UniProtKB-UniRule"/>
</dbReference>
<evidence type="ECO:0000256" key="2">
    <source>
        <dbReference type="ARBA" id="ARBA00005165"/>
    </source>
</evidence>
<dbReference type="PANTHER" id="PTHR20857:SF15">
    <property type="entry name" value="THIAMINE-PHOSPHATE SYNTHASE"/>
    <property type="match status" value="1"/>
</dbReference>
<evidence type="ECO:0000256" key="6">
    <source>
        <dbReference type="ARBA" id="ARBA00022977"/>
    </source>
</evidence>
<keyword evidence="4 10" id="KW-0479">Metal-binding</keyword>
<dbReference type="SUPFAM" id="SSF51391">
    <property type="entry name" value="Thiamin phosphate synthase"/>
    <property type="match status" value="1"/>
</dbReference>
<dbReference type="UniPathway" id="UPA00060">
    <property type="reaction ID" value="UER00141"/>
</dbReference>
<dbReference type="EMBL" id="CP045119">
    <property type="protein sequence ID" value="QIN81608.1"/>
    <property type="molecule type" value="Genomic_DNA"/>
</dbReference>
<feature type="binding site" evidence="10">
    <location>
        <position position="113"/>
    </location>
    <ligand>
        <name>4-amino-2-methyl-5-(diphosphooxymethyl)pyrimidine</name>
        <dbReference type="ChEBI" id="CHEBI:57841"/>
    </ligand>
</feature>
<evidence type="ECO:0000256" key="5">
    <source>
        <dbReference type="ARBA" id="ARBA00022842"/>
    </source>
</evidence>
<feature type="binding site" evidence="10">
    <location>
        <position position="75"/>
    </location>
    <ligand>
        <name>Mg(2+)</name>
        <dbReference type="ChEBI" id="CHEBI:18420"/>
    </ligand>
</feature>
<dbReference type="GO" id="GO:0009229">
    <property type="term" value="P:thiamine diphosphate biosynthetic process"/>
    <property type="evidence" value="ECO:0007669"/>
    <property type="project" value="UniProtKB-UniRule"/>
</dbReference>
<dbReference type="Pfam" id="PF02581">
    <property type="entry name" value="TMP-TENI"/>
    <property type="match status" value="1"/>
</dbReference>
<dbReference type="InterPro" id="IPR036206">
    <property type="entry name" value="ThiamineP_synth_sf"/>
</dbReference>
<comment type="caution">
    <text evidence="10">Lacks conserved residue(s) required for the propagation of feature annotation.</text>
</comment>
<dbReference type="GO" id="GO:0005737">
    <property type="term" value="C:cytoplasm"/>
    <property type="evidence" value="ECO:0007669"/>
    <property type="project" value="TreeGrafter"/>
</dbReference>
<comment type="pathway">
    <text evidence="2 10 12">Cofactor biosynthesis; thiamine diphosphate biosynthesis; thiamine phosphate from 4-amino-2-methyl-5-diphosphomethylpyrimidine and 4-methyl-5-(2-phosphoethyl)-thiazole: step 1/1.</text>
</comment>
<sequence length="211" mass="21849">MGPEEVGDLKIDGARLLLVTDPRPDLVARVEAAVRGGVDIVQLRDKRAPVEGLIPLAEELKDVCERAGALFTVNDDVELARRVGADGVHLGEDDDPTPRARSVLGTGAVVGRSAGGVAEALEAVRGGADYLGVGAVYATPTKPEGEVAGLETIRALSRENLQVPWFAIGGVTLETAPHVAEAGAPGFAVVRAVLDAEDPEGAARALRVILE</sequence>
<dbReference type="Proteomes" id="UP000501452">
    <property type="component" value="Chromosome"/>
</dbReference>
<comment type="catalytic activity">
    <reaction evidence="7 10 11">
        <text>4-methyl-5-(2-phosphooxyethyl)-thiazole + 4-amino-2-methyl-5-(diphosphooxymethyl)pyrimidine + H(+) = thiamine phosphate + diphosphate</text>
        <dbReference type="Rhea" id="RHEA:22328"/>
        <dbReference type="ChEBI" id="CHEBI:15378"/>
        <dbReference type="ChEBI" id="CHEBI:33019"/>
        <dbReference type="ChEBI" id="CHEBI:37575"/>
        <dbReference type="ChEBI" id="CHEBI:57841"/>
        <dbReference type="ChEBI" id="CHEBI:58296"/>
        <dbReference type="EC" id="2.5.1.3"/>
    </reaction>
</comment>
<evidence type="ECO:0000256" key="8">
    <source>
        <dbReference type="ARBA" id="ARBA00047851"/>
    </source>
</evidence>
<evidence type="ECO:0000256" key="10">
    <source>
        <dbReference type="HAMAP-Rule" id="MF_00097"/>
    </source>
</evidence>
<comment type="catalytic activity">
    <reaction evidence="8 10 11">
        <text>2-(2-carboxy-4-methylthiazol-5-yl)ethyl phosphate + 4-amino-2-methyl-5-(diphosphooxymethyl)pyrimidine + 2 H(+) = thiamine phosphate + CO2 + diphosphate</text>
        <dbReference type="Rhea" id="RHEA:47848"/>
        <dbReference type="ChEBI" id="CHEBI:15378"/>
        <dbReference type="ChEBI" id="CHEBI:16526"/>
        <dbReference type="ChEBI" id="CHEBI:33019"/>
        <dbReference type="ChEBI" id="CHEBI:37575"/>
        <dbReference type="ChEBI" id="CHEBI:57841"/>
        <dbReference type="ChEBI" id="CHEBI:62890"/>
        <dbReference type="EC" id="2.5.1.3"/>
    </reaction>
</comment>
<dbReference type="HAMAP" id="MF_00097">
    <property type="entry name" value="TMP_synthase"/>
    <property type="match status" value="1"/>
</dbReference>